<name>A0A0G0ATE1_9BACT</name>
<proteinExistence type="predicted"/>
<reference evidence="1 2" key="1">
    <citation type="journal article" date="2015" name="Nature">
        <title>rRNA introns, odd ribosomes, and small enigmatic genomes across a large radiation of phyla.</title>
        <authorList>
            <person name="Brown C.T."/>
            <person name="Hug L.A."/>
            <person name="Thomas B.C."/>
            <person name="Sharon I."/>
            <person name="Castelle C.J."/>
            <person name="Singh A."/>
            <person name="Wilkins M.J."/>
            <person name="Williams K.H."/>
            <person name="Banfield J.F."/>
        </authorList>
    </citation>
    <scope>NUCLEOTIDE SEQUENCE [LARGE SCALE GENOMIC DNA]</scope>
</reference>
<accession>A0A0G0ATE1</accession>
<dbReference type="AlphaFoldDB" id="A0A0G0ATE1"/>
<organism evidence="1 2">
    <name type="scientific">Candidatus Roizmanbacteria bacterium GW2011_GWA2_34_18</name>
    <dbReference type="NCBI Taxonomy" id="1618477"/>
    <lineage>
        <taxon>Bacteria</taxon>
        <taxon>Candidatus Roizmaniibacteriota</taxon>
    </lineage>
</organism>
<evidence type="ECO:0000313" key="1">
    <source>
        <dbReference type="EMBL" id="KKP60179.1"/>
    </source>
</evidence>
<dbReference type="EMBL" id="LBPP01000017">
    <property type="protein sequence ID" value="KKP60179.1"/>
    <property type="molecule type" value="Genomic_DNA"/>
</dbReference>
<feature type="non-terminal residue" evidence="1">
    <location>
        <position position="1"/>
    </location>
</feature>
<evidence type="ECO:0000313" key="2">
    <source>
        <dbReference type="Proteomes" id="UP000034688"/>
    </source>
</evidence>
<protein>
    <submittedName>
        <fullName evidence="1">Uncharacterized protein</fullName>
    </submittedName>
</protein>
<sequence>KMEKLDENRFIPKIKEIRHWIIYFHSKIESELIFSLSISLTKELKSFTEDDYKQYTISMGRLYELIDGFNFTKKIELAFAINDIDESTRKKLYKVNNFRRYFSHPSEYKKEIKKLEDNNTYLNTLKLLLDCTRIMNKVTDKYFKVIDKFLSTTTGKEVQQKAGITA</sequence>
<gene>
    <name evidence="1" type="ORF">UR54_C0017G0001</name>
</gene>
<dbReference type="Proteomes" id="UP000034688">
    <property type="component" value="Unassembled WGS sequence"/>
</dbReference>
<comment type="caution">
    <text evidence="1">The sequence shown here is derived from an EMBL/GenBank/DDBJ whole genome shotgun (WGS) entry which is preliminary data.</text>
</comment>